<sequence>MQQPPVDRQALGKAFLKYSKMLNENPAQKRIYLEGGRVQCLPCGRFGDPALLVTSLLGSILVQIVLSFLCWLLSIVELALTF</sequence>
<organism evidence="2 3">
    <name type="scientific">Triticum turgidum subsp. durum</name>
    <name type="common">Durum wheat</name>
    <name type="synonym">Triticum durum</name>
    <dbReference type="NCBI Taxonomy" id="4567"/>
    <lineage>
        <taxon>Eukaryota</taxon>
        <taxon>Viridiplantae</taxon>
        <taxon>Streptophyta</taxon>
        <taxon>Embryophyta</taxon>
        <taxon>Tracheophyta</taxon>
        <taxon>Spermatophyta</taxon>
        <taxon>Magnoliopsida</taxon>
        <taxon>Liliopsida</taxon>
        <taxon>Poales</taxon>
        <taxon>Poaceae</taxon>
        <taxon>BOP clade</taxon>
        <taxon>Pooideae</taxon>
        <taxon>Triticodae</taxon>
        <taxon>Triticeae</taxon>
        <taxon>Triticinae</taxon>
        <taxon>Triticum</taxon>
    </lineage>
</organism>
<dbReference type="PANTHER" id="PTHR46619">
    <property type="entry name" value="RNA RECOGNITION MOTIF XS DOMAIN PROTEIN-RELATED"/>
    <property type="match status" value="1"/>
</dbReference>
<keyword evidence="1" id="KW-1133">Transmembrane helix</keyword>
<evidence type="ECO:0000313" key="3">
    <source>
        <dbReference type="Proteomes" id="UP000324705"/>
    </source>
</evidence>
<gene>
    <name evidence="2" type="ORF">TRITD_4Bv1G163370</name>
</gene>
<accession>A0A9R0T8D4</accession>
<protein>
    <submittedName>
        <fullName evidence="2">Uncharacterized protein</fullName>
    </submittedName>
</protein>
<evidence type="ECO:0000256" key="1">
    <source>
        <dbReference type="SAM" id="Phobius"/>
    </source>
</evidence>
<keyword evidence="1" id="KW-0812">Transmembrane</keyword>
<evidence type="ECO:0000313" key="2">
    <source>
        <dbReference type="EMBL" id="VAI09088.1"/>
    </source>
</evidence>
<feature type="transmembrane region" description="Helical" evidence="1">
    <location>
        <begin position="56"/>
        <end position="80"/>
    </location>
</feature>
<dbReference type="Gramene" id="TRITD4Bv1G163370.1">
    <property type="protein sequence ID" value="TRITD4Bv1G163370.1"/>
    <property type="gene ID" value="TRITD4Bv1G163370"/>
</dbReference>
<dbReference type="EMBL" id="LT934118">
    <property type="protein sequence ID" value="VAI09088.1"/>
    <property type="molecule type" value="Genomic_DNA"/>
</dbReference>
<dbReference type="AlphaFoldDB" id="A0A9R0T8D4"/>
<keyword evidence="3" id="KW-1185">Reference proteome</keyword>
<reference evidence="2 3" key="1">
    <citation type="submission" date="2017-09" db="EMBL/GenBank/DDBJ databases">
        <authorList>
            <consortium name="International Durum Wheat Genome Sequencing Consortium (IDWGSC)"/>
            <person name="Milanesi L."/>
        </authorList>
    </citation>
    <scope>NUCLEOTIDE SEQUENCE [LARGE SCALE GENOMIC DNA]</scope>
    <source>
        <strain evidence="3">cv. Svevo</strain>
    </source>
</reference>
<keyword evidence="1" id="KW-0472">Membrane</keyword>
<dbReference type="PANTHER" id="PTHR46619:SF3">
    <property type="entry name" value="RNA RECOGNITION MOTIF XS DOMAIN PROTEIN"/>
    <property type="match status" value="1"/>
</dbReference>
<name>A0A9R0T8D4_TRITD</name>
<dbReference type="Proteomes" id="UP000324705">
    <property type="component" value="Chromosome 4B"/>
</dbReference>
<proteinExistence type="predicted"/>